<proteinExistence type="predicted"/>
<evidence type="ECO:0000313" key="4">
    <source>
        <dbReference type="Proteomes" id="UP001497457"/>
    </source>
</evidence>
<protein>
    <recommendedName>
        <fullName evidence="2">KIB1-4 beta-propeller domain-containing protein</fullName>
    </recommendedName>
</protein>
<gene>
    <name evidence="3" type="ORF">URODEC1_LOCUS123452</name>
</gene>
<dbReference type="AlphaFoldDB" id="A0ABC9H6I0"/>
<keyword evidence="4" id="KW-1185">Reference proteome</keyword>
<dbReference type="InterPro" id="IPR005174">
    <property type="entry name" value="KIB1-4_b-propeller"/>
</dbReference>
<organism evidence="3 4">
    <name type="scientific">Urochloa decumbens</name>
    <dbReference type="NCBI Taxonomy" id="240449"/>
    <lineage>
        <taxon>Eukaryota</taxon>
        <taxon>Viridiplantae</taxon>
        <taxon>Streptophyta</taxon>
        <taxon>Embryophyta</taxon>
        <taxon>Tracheophyta</taxon>
        <taxon>Spermatophyta</taxon>
        <taxon>Magnoliopsida</taxon>
        <taxon>Liliopsida</taxon>
        <taxon>Poales</taxon>
        <taxon>Poaceae</taxon>
        <taxon>PACMAD clade</taxon>
        <taxon>Panicoideae</taxon>
        <taxon>Panicodae</taxon>
        <taxon>Paniceae</taxon>
        <taxon>Melinidinae</taxon>
        <taxon>Urochloa</taxon>
    </lineage>
</organism>
<evidence type="ECO:0000256" key="1">
    <source>
        <dbReference type="SAM" id="MobiDB-lite"/>
    </source>
</evidence>
<accession>A0ABC9H6I0</accession>
<comment type="caution">
    <text evidence="3">The sequence shown here is derived from an EMBL/GenBank/DDBJ whole genome shotgun (WGS) entry which is preliminary data.</text>
</comment>
<feature type="region of interest" description="Disordered" evidence="1">
    <location>
        <begin position="47"/>
        <end position="70"/>
    </location>
</feature>
<evidence type="ECO:0000313" key="3">
    <source>
        <dbReference type="EMBL" id="CAM0150369.1"/>
    </source>
</evidence>
<reference evidence="3 4" key="1">
    <citation type="submission" date="2024-10" db="EMBL/GenBank/DDBJ databases">
        <authorList>
            <person name="Ryan C."/>
        </authorList>
    </citation>
    <scope>NUCLEOTIDE SEQUENCE [LARGE SCALE GENOMIC DNA]</scope>
</reference>
<dbReference type="PANTHER" id="PTHR33110:SF108">
    <property type="entry name" value="OS11G0154200 PROTEIN"/>
    <property type="match status" value="1"/>
</dbReference>
<name>A0ABC9H6I0_9POAL</name>
<sequence>MAEAGPSRWPDLPADITGLSLRRLPFLLDRLSFGSVCRAWRLLPPPPPPPPPLLRSNDGDTFQSLTPDGPPRRLFTAPPGAAAAATLIRCYDDWLLYYNEREDTYFLFNPLAGASVSDVPLLRNDGVAVKVKHPINKIIACSPDLLVGIFGSGHVAFYRPGTGATSWSVCPSHTCWAWGWFLDIALYRGKIYAVKSTNELFFYELPGRRRQRFRRCRRRTAVRVLGAPGGIEGSEEGAFRLDGPPDRLSRQASDEGIKLLVFEADLEVGRWLELHDLDGQALFVGRGCSKALTLTGDDERLQGNRVYFLGTDLNDCCNWIDASTPSYGFYDLRTGNKISQVFLAGWFSNNHGMDWFFPCAVMSWI</sequence>
<dbReference type="Pfam" id="PF03478">
    <property type="entry name" value="Beta-prop_KIB1-4"/>
    <property type="match status" value="1"/>
</dbReference>
<feature type="domain" description="KIB1-4 beta-propeller" evidence="2">
    <location>
        <begin position="76"/>
        <end position="331"/>
    </location>
</feature>
<evidence type="ECO:0000259" key="2">
    <source>
        <dbReference type="Pfam" id="PF03478"/>
    </source>
</evidence>
<dbReference type="Proteomes" id="UP001497457">
    <property type="component" value="Unassembled WGS sequence"/>
</dbReference>
<dbReference type="EMBL" id="CAXIPR030002992">
    <property type="protein sequence ID" value="CAM0150369.1"/>
    <property type="molecule type" value="Genomic_DNA"/>
</dbReference>
<dbReference type="PANTHER" id="PTHR33110">
    <property type="entry name" value="F-BOX/KELCH-REPEAT PROTEIN-RELATED"/>
    <property type="match status" value="1"/>
</dbReference>